<protein>
    <submittedName>
        <fullName evidence="2">PepSY domain-containing protein</fullName>
    </submittedName>
</protein>
<dbReference type="PANTHER" id="PTHR34219:SF4">
    <property type="entry name" value="PEPSY DOMAIN-CONTAINING PROTEIN"/>
    <property type="match status" value="1"/>
</dbReference>
<name>A0A5S3Z537_9GAMM</name>
<evidence type="ECO:0000313" key="3">
    <source>
        <dbReference type="Proteomes" id="UP000305874"/>
    </source>
</evidence>
<accession>A0A5S3Z537</accession>
<evidence type="ECO:0000313" key="2">
    <source>
        <dbReference type="EMBL" id="TMP86955.1"/>
    </source>
</evidence>
<dbReference type="Pfam" id="PF03929">
    <property type="entry name" value="PepSY_TM"/>
    <property type="match status" value="1"/>
</dbReference>
<feature type="transmembrane region" description="Helical" evidence="1">
    <location>
        <begin position="428"/>
        <end position="444"/>
    </location>
</feature>
<keyword evidence="1" id="KW-0472">Membrane</keyword>
<reference evidence="3" key="2">
    <citation type="submission" date="2019-06" db="EMBL/GenBank/DDBJ databases">
        <title>Co-occurence of chitin degradation, pigmentation and bioactivity in marine Pseudoalteromonas.</title>
        <authorList>
            <person name="Sonnenschein E.C."/>
            <person name="Bech P.K."/>
        </authorList>
    </citation>
    <scope>NUCLEOTIDE SEQUENCE [LARGE SCALE GENOMIC DNA]</scope>
    <source>
        <strain evidence="3">S2897</strain>
    </source>
</reference>
<organism evidence="2 3">
    <name type="scientific">Pseudoalteromonas ruthenica</name>
    <dbReference type="NCBI Taxonomy" id="151081"/>
    <lineage>
        <taxon>Bacteria</taxon>
        <taxon>Pseudomonadati</taxon>
        <taxon>Pseudomonadota</taxon>
        <taxon>Gammaproteobacteria</taxon>
        <taxon>Alteromonadales</taxon>
        <taxon>Pseudoalteromonadaceae</taxon>
        <taxon>Pseudoalteromonas</taxon>
    </lineage>
</organism>
<sequence>MAMKDTFFRSMTWLHTWVGLLVCWLLFLIFIAGTLAFFRWELNFWAKPEIHHFEQPQQRVAAQQAQIIQGFAYLQQQAPKSERWNISLADERKDWLTYSYQEPREPGKRAPWQDYYVNPKTLEGVDTVRESKGGHFFYRLHFDLHYLDVRTARWLVCFASLFMLIALITGVVIHKRIFKDLFSLRTNKGVRSWLDSHNLSSVLALPFHIMITYTGLITLIFMLFPYPTMTAYDDGLRGFYADVFNFQRTEPANEPTAMVGVNTLLDQLYTKWPDADIRQVRIDHPNDRSASVRFIIDSGKAIVDRPPSITFNATTGEVIDINEVDRSVSEAIYDGMIALHAARMAQPVLRWLYVLCGLAGCIMIASGAIMWAKRLHQRNKKQRPAIGLHTVDSLNLGTFMGLPLATLAFFYANRLLPMHVSERADKEILAFFLTWAAVQAWAVFKPYSWRLLNAIIAGACIGLVAINSMTTQGSLLHFIDSKQWTLLGFDLVCLFAATCFAYAAYRGNRKQRTWLGSLEELSV</sequence>
<feature type="transmembrane region" description="Helical" evidence="1">
    <location>
        <begin position="152"/>
        <end position="178"/>
    </location>
</feature>
<dbReference type="InterPro" id="IPR005625">
    <property type="entry name" value="PepSY-ass_TM"/>
</dbReference>
<feature type="transmembrane region" description="Helical" evidence="1">
    <location>
        <begin position="393"/>
        <end position="412"/>
    </location>
</feature>
<dbReference type="EMBL" id="PNCG01000010">
    <property type="protein sequence ID" value="TMP86955.1"/>
    <property type="molecule type" value="Genomic_DNA"/>
</dbReference>
<gene>
    <name evidence="2" type="ORF">CWC05_10800</name>
</gene>
<comment type="caution">
    <text evidence="2">The sequence shown here is derived from an EMBL/GenBank/DDBJ whole genome shotgun (WGS) entry which is preliminary data.</text>
</comment>
<feature type="transmembrane region" description="Helical" evidence="1">
    <location>
        <begin position="484"/>
        <end position="505"/>
    </location>
</feature>
<feature type="transmembrane region" description="Helical" evidence="1">
    <location>
        <begin position="351"/>
        <end position="372"/>
    </location>
</feature>
<dbReference type="Proteomes" id="UP000305874">
    <property type="component" value="Unassembled WGS sequence"/>
</dbReference>
<proteinExistence type="predicted"/>
<feature type="transmembrane region" description="Helical" evidence="1">
    <location>
        <begin position="451"/>
        <end position="469"/>
    </location>
</feature>
<feature type="transmembrane region" description="Helical" evidence="1">
    <location>
        <begin position="12"/>
        <end position="38"/>
    </location>
</feature>
<reference evidence="2 3" key="1">
    <citation type="submission" date="2017-12" db="EMBL/GenBank/DDBJ databases">
        <authorList>
            <person name="Paulsen S."/>
            <person name="Gram L.K."/>
        </authorList>
    </citation>
    <scope>NUCLEOTIDE SEQUENCE [LARGE SCALE GENOMIC DNA]</scope>
    <source>
        <strain evidence="2 3">S2897</strain>
    </source>
</reference>
<keyword evidence="1" id="KW-0812">Transmembrane</keyword>
<dbReference type="AlphaFoldDB" id="A0A5S3Z537"/>
<evidence type="ECO:0000256" key="1">
    <source>
        <dbReference type="SAM" id="Phobius"/>
    </source>
</evidence>
<dbReference type="PANTHER" id="PTHR34219">
    <property type="entry name" value="IRON-REGULATED INNER MEMBRANE PROTEIN-RELATED"/>
    <property type="match status" value="1"/>
</dbReference>
<feature type="transmembrane region" description="Helical" evidence="1">
    <location>
        <begin position="199"/>
        <end position="224"/>
    </location>
</feature>
<keyword evidence="1" id="KW-1133">Transmembrane helix</keyword>